<dbReference type="EMBL" id="QJTJ01000075">
    <property type="protein sequence ID" value="PYF01430.1"/>
    <property type="molecule type" value="Genomic_DNA"/>
</dbReference>
<feature type="signal peptide" evidence="1">
    <location>
        <begin position="1"/>
        <end position="19"/>
    </location>
</feature>
<name>A0A318TC97_9BACL</name>
<evidence type="ECO:0000313" key="3">
    <source>
        <dbReference type="Proteomes" id="UP000247416"/>
    </source>
</evidence>
<organism evidence="2 3">
    <name type="scientific">Ureibacillus chungkukjangi</name>
    <dbReference type="NCBI Taxonomy" id="1202712"/>
    <lineage>
        <taxon>Bacteria</taxon>
        <taxon>Bacillati</taxon>
        <taxon>Bacillota</taxon>
        <taxon>Bacilli</taxon>
        <taxon>Bacillales</taxon>
        <taxon>Caryophanaceae</taxon>
        <taxon>Ureibacillus</taxon>
    </lineage>
</organism>
<feature type="chain" id="PRO_5038443928" description="DUF4367 domain-containing protein" evidence="1">
    <location>
        <begin position="20"/>
        <end position="169"/>
    </location>
</feature>
<accession>A0A318TC97</accession>
<keyword evidence="1" id="KW-0732">Signal</keyword>
<evidence type="ECO:0008006" key="4">
    <source>
        <dbReference type="Google" id="ProtNLM"/>
    </source>
</evidence>
<dbReference type="RefSeq" id="WP_107937926.1">
    <property type="nucleotide sequence ID" value="NZ_CP085009.1"/>
</dbReference>
<keyword evidence="3" id="KW-1185">Reference proteome</keyword>
<comment type="caution">
    <text evidence="2">The sequence shown here is derived from an EMBL/GenBank/DDBJ whole genome shotgun (WGS) entry which is preliminary data.</text>
</comment>
<gene>
    <name evidence="2" type="ORF">BJ095_1751</name>
</gene>
<dbReference type="AlphaFoldDB" id="A0A318TC97"/>
<sequence length="169" mass="19877">MKNHLLLFSSIFLAASVYANEDKFDRNFSKLGYKEVDEALAESKQHFKKEIVLPNEIPITFTHSFARFSNPEGDWNDKLEVRYVDEKSGDNDYKVEVRHIDYKLLIREEMIDKELKLNNGIRAIYSTTMFEKRNNLVFEMNEWQYILSLDEDVSDKPSEVLIKVANSID</sequence>
<proteinExistence type="predicted"/>
<evidence type="ECO:0000313" key="2">
    <source>
        <dbReference type="EMBL" id="PYF01430.1"/>
    </source>
</evidence>
<protein>
    <recommendedName>
        <fullName evidence="4">DUF4367 domain-containing protein</fullName>
    </recommendedName>
</protein>
<dbReference type="Proteomes" id="UP000247416">
    <property type="component" value="Unassembled WGS sequence"/>
</dbReference>
<reference evidence="2 3" key="1">
    <citation type="submission" date="2018-06" db="EMBL/GenBank/DDBJ databases">
        <title>Genomic Encyclopedia of Archaeal and Bacterial Type Strains, Phase II (KMG-II): from individual species to whole genera.</title>
        <authorList>
            <person name="Goeker M."/>
        </authorList>
    </citation>
    <scope>NUCLEOTIDE SEQUENCE [LARGE SCALE GENOMIC DNA]</scope>
    <source>
        <strain evidence="2 3">KACC 16626</strain>
    </source>
</reference>
<evidence type="ECO:0000256" key="1">
    <source>
        <dbReference type="SAM" id="SignalP"/>
    </source>
</evidence>
<dbReference type="OrthoDB" id="2437594at2"/>